<comment type="similarity">
    <text evidence="1">Belongs to the short-chain dehydrogenases/reductases (SDR) family.</text>
</comment>
<evidence type="ECO:0000256" key="2">
    <source>
        <dbReference type="ARBA" id="ARBA00023002"/>
    </source>
</evidence>
<dbReference type="SUPFAM" id="SSF51735">
    <property type="entry name" value="NAD(P)-binding Rossmann-fold domains"/>
    <property type="match status" value="1"/>
</dbReference>
<keyword evidence="2" id="KW-0560">Oxidoreductase</keyword>
<dbReference type="InterPro" id="IPR036291">
    <property type="entry name" value="NAD(P)-bd_dom_sf"/>
</dbReference>
<dbReference type="PANTHER" id="PTHR24321">
    <property type="entry name" value="DEHYDROGENASES, SHORT CHAIN"/>
    <property type="match status" value="1"/>
</dbReference>
<evidence type="ECO:0000256" key="1">
    <source>
        <dbReference type="ARBA" id="ARBA00006484"/>
    </source>
</evidence>
<evidence type="ECO:0000313" key="3">
    <source>
        <dbReference type="EMBL" id="MBW8268355.1"/>
    </source>
</evidence>
<dbReference type="CDD" id="cd05233">
    <property type="entry name" value="SDR_c"/>
    <property type="match status" value="1"/>
</dbReference>
<dbReference type="InterPro" id="IPR020904">
    <property type="entry name" value="Sc_DH/Rdtase_CS"/>
</dbReference>
<proteinExistence type="inferred from homology"/>
<reference evidence="3 4" key="1">
    <citation type="submission" date="2021-08" db="EMBL/GenBank/DDBJ databases">
        <title>Caldovatus sediminis gen. nov., sp. nov., a moderately thermophilic bacterium isolated from a hot spring.</title>
        <authorList>
            <person name="Hu C.-J."/>
            <person name="Li W.-J."/>
            <person name="Xian W.-D."/>
        </authorList>
    </citation>
    <scope>NUCLEOTIDE SEQUENCE [LARGE SCALE GENOMIC DNA]</scope>
    <source>
        <strain evidence="3 4">SYSU G05006</strain>
    </source>
</reference>
<dbReference type="RefSeq" id="WP_220115856.1">
    <property type="nucleotide sequence ID" value="NZ_JAHZUY010000003.1"/>
</dbReference>
<dbReference type="PRINTS" id="PR00081">
    <property type="entry name" value="GDHRDH"/>
</dbReference>
<dbReference type="InterPro" id="IPR002347">
    <property type="entry name" value="SDR_fam"/>
</dbReference>
<dbReference type="Proteomes" id="UP001519924">
    <property type="component" value="Unassembled WGS sequence"/>
</dbReference>
<accession>A0ABS7EYB8</accession>
<dbReference type="PROSITE" id="PS00061">
    <property type="entry name" value="ADH_SHORT"/>
    <property type="match status" value="1"/>
</dbReference>
<comment type="caution">
    <text evidence="3">The sequence shown here is derived from an EMBL/GenBank/DDBJ whole genome shotgun (WGS) entry which is preliminary data.</text>
</comment>
<dbReference type="PANTHER" id="PTHR24321:SF8">
    <property type="entry name" value="ESTRADIOL 17-BETA-DEHYDROGENASE 8-RELATED"/>
    <property type="match status" value="1"/>
</dbReference>
<protein>
    <submittedName>
        <fullName evidence="3">SDR family oxidoreductase</fullName>
    </submittedName>
</protein>
<dbReference type="Gene3D" id="3.40.50.720">
    <property type="entry name" value="NAD(P)-binding Rossmann-like Domain"/>
    <property type="match status" value="1"/>
</dbReference>
<gene>
    <name evidence="3" type="ORF">K1J50_02535</name>
</gene>
<name>A0ABS7EYB8_9PROT</name>
<keyword evidence="4" id="KW-1185">Reference proteome</keyword>
<sequence length="257" mass="27794">MSDDLQQPQSAFARYPSLAGKVVLVTGGATGIGASVVEHFAGQGSRVAFLDFDRAPGEAVAARTGARFLFCDLRDIAALRAAVATVRQALGPVNVLVNNAARDDRHDWQTVEPAYWDERLHTNLRHQFFCIQAVAPDMRAARAGSIVNMGSISWMKAEGGMPAYTTAKAAVLGLTRGMARDLGPFGIRVNEVVPGWVFTERQLALWATPEAVAETMARQCLKERLQAPDVARMVLWLAADDSRLVTAQRFVVDAGSV</sequence>
<dbReference type="Pfam" id="PF13561">
    <property type="entry name" value="adh_short_C2"/>
    <property type="match status" value="1"/>
</dbReference>
<dbReference type="PRINTS" id="PR00080">
    <property type="entry name" value="SDRFAMILY"/>
</dbReference>
<dbReference type="EMBL" id="JAHZUY010000003">
    <property type="protein sequence ID" value="MBW8268355.1"/>
    <property type="molecule type" value="Genomic_DNA"/>
</dbReference>
<organism evidence="3 4">
    <name type="scientific">Caldovatus aquaticus</name>
    <dbReference type="NCBI Taxonomy" id="2865671"/>
    <lineage>
        <taxon>Bacteria</taxon>
        <taxon>Pseudomonadati</taxon>
        <taxon>Pseudomonadota</taxon>
        <taxon>Alphaproteobacteria</taxon>
        <taxon>Acetobacterales</taxon>
        <taxon>Roseomonadaceae</taxon>
        <taxon>Caldovatus</taxon>
    </lineage>
</organism>
<evidence type="ECO:0000313" key="4">
    <source>
        <dbReference type="Proteomes" id="UP001519924"/>
    </source>
</evidence>